<accession>A0A0W8G7Y1</accession>
<evidence type="ECO:0000313" key="2">
    <source>
        <dbReference type="EMBL" id="KUG29269.1"/>
    </source>
</evidence>
<evidence type="ECO:0000259" key="1">
    <source>
        <dbReference type="Pfam" id="PF00582"/>
    </source>
</evidence>
<protein>
    <recommendedName>
        <fullName evidence="1">UspA domain-containing protein</fullName>
    </recommendedName>
</protein>
<dbReference type="EMBL" id="LNQE01000108">
    <property type="protein sequence ID" value="KUG29269.1"/>
    <property type="molecule type" value="Genomic_DNA"/>
</dbReference>
<comment type="caution">
    <text evidence="2">The sequence shown here is derived from an EMBL/GenBank/DDBJ whole genome shotgun (WGS) entry which is preliminary data.</text>
</comment>
<dbReference type="InterPro" id="IPR006016">
    <property type="entry name" value="UspA"/>
</dbReference>
<gene>
    <name evidence="2" type="ORF">ASZ90_000838</name>
</gene>
<organism evidence="2">
    <name type="scientific">hydrocarbon metagenome</name>
    <dbReference type="NCBI Taxonomy" id="938273"/>
    <lineage>
        <taxon>unclassified sequences</taxon>
        <taxon>metagenomes</taxon>
        <taxon>ecological metagenomes</taxon>
    </lineage>
</organism>
<reference evidence="2" key="1">
    <citation type="journal article" date="2015" name="Proc. Natl. Acad. Sci. U.S.A.">
        <title>Networks of energetic and metabolic interactions define dynamics in microbial communities.</title>
        <authorList>
            <person name="Embree M."/>
            <person name="Liu J.K."/>
            <person name="Al-Bassam M.M."/>
            <person name="Zengler K."/>
        </authorList>
    </citation>
    <scope>NUCLEOTIDE SEQUENCE</scope>
</reference>
<proteinExistence type="predicted"/>
<dbReference type="CDD" id="cd00293">
    <property type="entry name" value="USP-like"/>
    <property type="match status" value="1"/>
</dbReference>
<name>A0A0W8G7Y1_9ZZZZ</name>
<dbReference type="SUPFAM" id="SSF52402">
    <property type="entry name" value="Adenine nucleotide alpha hydrolases-like"/>
    <property type="match status" value="2"/>
</dbReference>
<dbReference type="Pfam" id="PF00582">
    <property type="entry name" value="Usp"/>
    <property type="match status" value="1"/>
</dbReference>
<feature type="domain" description="UspA" evidence="1">
    <location>
        <begin position="162"/>
        <end position="290"/>
    </location>
</feature>
<dbReference type="Gene3D" id="3.40.50.12370">
    <property type="match status" value="1"/>
</dbReference>
<dbReference type="AlphaFoldDB" id="A0A0W8G7Y1"/>
<sequence>MDKHFLVTIGDDPGVFYGVGFISHFFDAKDRVRVTLFHIAPQPPAVWPEELSYESKKALEDSAGRLEDKGRMALAAARESFLRMGLTPRKIEEKFIFGTFPRAGHLVMEGEYGDYDAVVLGQRGFAGLSAFLDRGVGVEIMRESFDFPFWVCRFPDYSRSGVLVCVDGSHAALRAVDHVGAMLEGETRHVVTLFHVSGRPETGEADAVFARAREVLAARGVSPERIAVRSVAADHVARAVLAEAESGRYAVVAAGRTGAGRGRTPLGGMSRAFFGSVSDVLFHELTGAVLWVCR</sequence>